<keyword evidence="4" id="KW-1185">Reference proteome</keyword>
<dbReference type="Proteomes" id="UP000617555">
    <property type="component" value="Unassembled WGS sequence"/>
</dbReference>
<evidence type="ECO:0000256" key="2">
    <source>
        <dbReference type="SAM" id="MobiDB-lite"/>
    </source>
</evidence>
<feature type="region of interest" description="Disordered" evidence="2">
    <location>
        <begin position="1"/>
        <end position="22"/>
    </location>
</feature>
<evidence type="ECO:0000313" key="4">
    <source>
        <dbReference type="Proteomes" id="UP000617555"/>
    </source>
</evidence>
<sequence length="151" mass="17909">MSKSLSRGNHNGLLKNREETKHNNTKALWQQVELLHKAKPEVTWTYKEIWSGAGLKSNMALNSPWNAHIREAIETHNKLIKEGYSHNKFLETNKHRSLRDDNRYLRNQLKDMTRQRDKALQSIAFYQAERDDLEQEVIILKLKVDRLMMSR</sequence>
<evidence type="ECO:0000256" key="1">
    <source>
        <dbReference type="SAM" id="Coils"/>
    </source>
</evidence>
<accession>A0ABQ1JTR0</accession>
<reference evidence="4" key="1">
    <citation type="journal article" date="2019" name="Int. J. Syst. Evol. Microbiol.">
        <title>The Global Catalogue of Microorganisms (GCM) 10K type strain sequencing project: providing services to taxonomists for standard genome sequencing and annotation.</title>
        <authorList>
            <consortium name="The Broad Institute Genomics Platform"/>
            <consortium name="The Broad Institute Genome Sequencing Center for Infectious Disease"/>
            <person name="Wu L."/>
            <person name="Ma J."/>
        </authorList>
    </citation>
    <scope>NUCLEOTIDE SEQUENCE [LARGE SCALE GENOMIC DNA]</scope>
    <source>
        <strain evidence="4">CGMCC 1.15339</strain>
    </source>
</reference>
<organism evidence="3 4">
    <name type="scientific">Shewanella inventionis</name>
    <dbReference type="NCBI Taxonomy" id="1738770"/>
    <lineage>
        <taxon>Bacteria</taxon>
        <taxon>Pseudomonadati</taxon>
        <taxon>Pseudomonadota</taxon>
        <taxon>Gammaproteobacteria</taxon>
        <taxon>Alteromonadales</taxon>
        <taxon>Shewanellaceae</taxon>
        <taxon>Shewanella</taxon>
    </lineage>
</organism>
<gene>
    <name evidence="3" type="ORF">GCM10011607_42210</name>
</gene>
<dbReference type="EMBL" id="BMII01000078">
    <property type="protein sequence ID" value="GGB77615.1"/>
    <property type="molecule type" value="Genomic_DNA"/>
</dbReference>
<protein>
    <submittedName>
        <fullName evidence="3">Uncharacterized protein</fullName>
    </submittedName>
</protein>
<keyword evidence="1" id="KW-0175">Coiled coil</keyword>
<feature type="coiled-coil region" evidence="1">
    <location>
        <begin position="95"/>
        <end position="143"/>
    </location>
</feature>
<proteinExistence type="predicted"/>
<evidence type="ECO:0000313" key="3">
    <source>
        <dbReference type="EMBL" id="GGB77615.1"/>
    </source>
</evidence>
<comment type="caution">
    <text evidence="3">The sequence shown here is derived from an EMBL/GenBank/DDBJ whole genome shotgun (WGS) entry which is preliminary data.</text>
</comment>
<name>A0ABQ1JTR0_9GAMM</name>
<dbReference type="RefSeq" id="WP_188741243.1">
    <property type="nucleotide sequence ID" value="NZ_BMII01000078.1"/>
</dbReference>